<dbReference type="PANTHER" id="PTHR35090:SF2">
    <property type="entry name" value="ARSR FAMILY TRANSCRIPTIONAL REGULATOR"/>
    <property type="match status" value="1"/>
</dbReference>
<dbReference type="RefSeq" id="WP_015733465.1">
    <property type="nucleotide sequence ID" value="NC_013407.1"/>
</dbReference>
<dbReference type="HOGENOM" id="CLU_128702_1_0_2"/>
<dbReference type="eggNOG" id="arCOG01688">
    <property type="taxonomic scope" value="Archaea"/>
</dbReference>
<dbReference type="STRING" id="579137.Metvu_1393"/>
<reference evidence="2" key="1">
    <citation type="submission" date="2009-10" db="EMBL/GenBank/DDBJ databases">
        <title>Complete sequence of chromosome of Methanocaldococcus vulcanius M7.</title>
        <authorList>
            <consortium name="US DOE Joint Genome Institute"/>
            <person name="Lucas S."/>
            <person name="Copeland A."/>
            <person name="Lapidus A."/>
            <person name="Glavina del Rio T."/>
            <person name="Dalin E."/>
            <person name="Tice H."/>
            <person name="Bruce D."/>
            <person name="Goodwin L."/>
            <person name="Pitluck S."/>
            <person name="Lcollab F.I."/>
            <person name="Brettin T."/>
            <person name="Detter J.C."/>
            <person name="Han C."/>
            <person name="Tapia R."/>
            <person name="Kuske C.R."/>
            <person name="Schmutz J."/>
            <person name="Larimer F."/>
            <person name="Land M."/>
            <person name="Hauser L."/>
            <person name="Kyrpides N."/>
            <person name="Ovchinikova G."/>
            <person name="Sieprawska-Lupa M."/>
            <person name="Whitman W.B."/>
            <person name="Woyke T."/>
        </authorList>
    </citation>
    <scope>NUCLEOTIDE SEQUENCE [LARGE SCALE GENOMIC DNA]</scope>
    <source>
        <strain evidence="2">M7</strain>
    </source>
</reference>
<dbReference type="SUPFAM" id="SSF111126">
    <property type="entry name" value="Ligand-binding domain in the NO signalling and Golgi transport"/>
    <property type="match status" value="1"/>
</dbReference>
<dbReference type="KEGG" id="mvu:Metvu_1393"/>
<dbReference type="EMBL" id="CP001787">
    <property type="protein sequence ID" value="ACX73246.1"/>
    <property type="molecule type" value="Genomic_DNA"/>
</dbReference>
<gene>
    <name evidence="2" type="ordered locus">Metvu_1393</name>
</gene>
<dbReference type="SMART" id="SM00989">
    <property type="entry name" value="V4R"/>
    <property type="match status" value="1"/>
</dbReference>
<evidence type="ECO:0000259" key="1">
    <source>
        <dbReference type="SMART" id="SM00989"/>
    </source>
</evidence>
<evidence type="ECO:0000313" key="3">
    <source>
        <dbReference type="Proteomes" id="UP000002063"/>
    </source>
</evidence>
<sequence length="158" mass="18259">MEKIFSDILNTVKDEKIIKESKKIPMPYFGLFALVIFDKVKELGSETSLYEIGEEFGKMLNPKSIEEIKKLFELMNFGELEIENLDSKRIRIYLKNPPYCWISKNEPIHDFIGGVLAGCLEKVFKKKFIVNELECVCQGKSRCVFEGIAVENLPQKEN</sequence>
<name>C9RI44_METVM</name>
<proteinExistence type="predicted"/>
<protein>
    <submittedName>
        <fullName evidence="2">4-vinyl reductase 4VR</fullName>
    </submittedName>
</protein>
<evidence type="ECO:0000313" key="2">
    <source>
        <dbReference type="EMBL" id="ACX73246.1"/>
    </source>
</evidence>
<dbReference type="GeneID" id="8513736"/>
<dbReference type="AlphaFoldDB" id="C9RI44"/>
<dbReference type="Gene3D" id="3.30.1380.20">
    <property type="entry name" value="Trafficking protein particle complex subunit 3"/>
    <property type="match status" value="1"/>
</dbReference>
<organism evidence="2 3">
    <name type="scientific">Methanocaldococcus vulcanius (strain ATCC 700851 / DSM 12094 / M7)</name>
    <name type="common">Methanococcus vulcanius</name>
    <dbReference type="NCBI Taxonomy" id="579137"/>
    <lineage>
        <taxon>Archaea</taxon>
        <taxon>Methanobacteriati</taxon>
        <taxon>Methanobacteriota</taxon>
        <taxon>Methanomada group</taxon>
        <taxon>Methanococci</taxon>
        <taxon>Methanococcales</taxon>
        <taxon>Methanocaldococcaceae</taxon>
        <taxon>Methanocaldococcus</taxon>
    </lineage>
</organism>
<accession>C9RI44</accession>
<keyword evidence="3" id="KW-1185">Reference proteome</keyword>
<dbReference type="OrthoDB" id="65663at2157"/>
<dbReference type="InterPro" id="IPR024096">
    <property type="entry name" value="NO_sig/Golgi_transp_ligand-bd"/>
</dbReference>
<dbReference type="Proteomes" id="UP000002063">
    <property type="component" value="Chromosome"/>
</dbReference>
<dbReference type="InterPro" id="IPR004096">
    <property type="entry name" value="V4R"/>
</dbReference>
<dbReference type="Pfam" id="PF02830">
    <property type="entry name" value="V4R"/>
    <property type="match status" value="1"/>
</dbReference>
<feature type="domain" description="4-vinyl reductase 4VR" evidence="1">
    <location>
        <begin position="89"/>
        <end position="149"/>
    </location>
</feature>
<dbReference type="PANTHER" id="PTHR35090">
    <property type="entry name" value="DNA-DIRECTED RNA POLYMERASE SUBUNIT I"/>
    <property type="match status" value="1"/>
</dbReference>